<dbReference type="Gene3D" id="3.40.50.620">
    <property type="entry name" value="HUPs"/>
    <property type="match status" value="1"/>
</dbReference>
<keyword evidence="6 19" id="KW-0547">Nucleotide-binding</keyword>
<evidence type="ECO:0000256" key="1">
    <source>
        <dbReference type="ARBA" id="ARBA00004496"/>
    </source>
</evidence>
<protein>
    <recommendedName>
        <fullName evidence="15 19">Probable tRNA sulfurtransferase</fullName>
        <ecNumber evidence="14 19">2.8.1.4</ecNumber>
    </recommendedName>
    <alternativeName>
        <fullName evidence="16 19">Sulfur carrier protein ThiS sulfurtransferase</fullName>
    </alternativeName>
    <alternativeName>
        <fullName evidence="17 19">Thiamine biosynthesis protein ThiI</fullName>
    </alternativeName>
    <alternativeName>
        <fullName evidence="18 19">tRNA 4-thiouridine synthase</fullName>
    </alternativeName>
</protein>
<dbReference type="GO" id="GO:0009229">
    <property type="term" value="P:thiamine diphosphate biosynthetic process"/>
    <property type="evidence" value="ECO:0007669"/>
    <property type="project" value="UniProtKB-UniRule"/>
</dbReference>
<dbReference type="EC" id="2.8.1.4" evidence="14 19"/>
<dbReference type="UniPathway" id="UPA00060"/>
<dbReference type="InterPro" id="IPR020536">
    <property type="entry name" value="ThiI_AANH"/>
</dbReference>
<dbReference type="NCBIfam" id="TIGR00342">
    <property type="entry name" value="tRNA uracil 4-sulfurtransferase ThiI"/>
    <property type="match status" value="1"/>
</dbReference>
<dbReference type="OrthoDB" id="9773948at2"/>
<dbReference type="GO" id="GO:0005524">
    <property type="term" value="F:ATP binding"/>
    <property type="evidence" value="ECO:0007669"/>
    <property type="project" value="UniProtKB-UniRule"/>
</dbReference>
<dbReference type="PANTHER" id="PTHR43209:SF1">
    <property type="entry name" value="TRNA SULFURTRANSFERASE"/>
    <property type="match status" value="1"/>
</dbReference>
<proteinExistence type="inferred from homology"/>
<dbReference type="HAMAP" id="MF_00021">
    <property type="entry name" value="ThiI"/>
    <property type="match status" value="1"/>
</dbReference>
<gene>
    <name evidence="19 21" type="primary">thiI</name>
    <name evidence="21" type="ORF">EFD62_03880</name>
</gene>
<dbReference type="InterPro" id="IPR050102">
    <property type="entry name" value="tRNA_sulfurtransferase_ThiI"/>
</dbReference>
<keyword evidence="7 19" id="KW-0067">ATP-binding</keyword>
<evidence type="ECO:0000259" key="20">
    <source>
        <dbReference type="PROSITE" id="PS51165"/>
    </source>
</evidence>
<dbReference type="SUPFAM" id="SSF52402">
    <property type="entry name" value="Adenine nucleotide alpha hydrolases-like"/>
    <property type="match status" value="1"/>
</dbReference>
<comment type="function">
    <text evidence="12 19">Catalyzes the ATP-dependent transfer of a sulfur to tRNA to produce 4-thiouridine in position 8 of tRNAs, which functions as a near-UV photosensor. Also catalyzes the transfer of sulfur to the sulfur carrier protein ThiS, forming ThiS-thiocarboxylate. This is a step in the synthesis of thiazole, in the thiamine biosynthesis pathway. The sulfur is donated as persulfide by IscS.</text>
</comment>
<dbReference type="SUPFAM" id="SSF143437">
    <property type="entry name" value="THUMP domain-like"/>
    <property type="match status" value="1"/>
</dbReference>
<evidence type="ECO:0000256" key="10">
    <source>
        <dbReference type="ARBA" id="ARBA00050570"/>
    </source>
</evidence>
<dbReference type="Pfam" id="PF02568">
    <property type="entry name" value="ThiI"/>
    <property type="match status" value="1"/>
</dbReference>
<dbReference type="GO" id="GO:0000049">
    <property type="term" value="F:tRNA binding"/>
    <property type="evidence" value="ECO:0007669"/>
    <property type="project" value="UniProtKB-UniRule"/>
</dbReference>
<keyword evidence="9 19" id="KW-0784">Thiamine biosynthesis</keyword>
<dbReference type="InterPro" id="IPR049961">
    <property type="entry name" value="ThiI_N"/>
</dbReference>
<comment type="similarity">
    <text evidence="13 19">Belongs to the ThiI family.</text>
</comment>
<dbReference type="AlphaFoldDB" id="A0A4Q0I6J1"/>
<reference evidence="22" key="1">
    <citation type="submission" date="2018-11" db="EMBL/GenBank/DDBJ databases">
        <title>Genome sequencing of a novel mesophilic and cellulolytic organism within the genus Hungateiclostridium.</title>
        <authorList>
            <person name="Rettenmaier R."/>
            <person name="Liebl W."/>
            <person name="Zverlov V."/>
        </authorList>
    </citation>
    <scope>NUCLEOTIDE SEQUENCE [LARGE SCALE GENOMIC DNA]</scope>
    <source>
        <strain evidence="22">N2K1</strain>
    </source>
</reference>
<feature type="binding site" evidence="19">
    <location>
        <position position="289"/>
    </location>
    <ligand>
        <name>ATP</name>
        <dbReference type="ChEBI" id="CHEBI:30616"/>
    </ligand>
</feature>
<dbReference type="CDD" id="cd11716">
    <property type="entry name" value="THUMP_ThiI"/>
    <property type="match status" value="1"/>
</dbReference>
<dbReference type="InterPro" id="IPR054173">
    <property type="entry name" value="ThiI_fer"/>
</dbReference>
<evidence type="ECO:0000313" key="21">
    <source>
        <dbReference type="EMBL" id="RXE59898.1"/>
    </source>
</evidence>
<dbReference type="GO" id="GO:0052837">
    <property type="term" value="P:thiazole biosynthetic process"/>
    <property type="evidence" value="ECO:0007669"/>
    <property type="project" value="TreeGrafter"/>
</dbReference>
<dbReference type="GO" id="GO:0004810">
    <property type="term" value="F:CCA tRNA nucleotidyltransferase activity"/>
    <property type="evidence" value="ECO:0007669"/>
    <property type="project" value="InterPro"/>
</dbReference>
<evidence type="ECO:0000256" key="11">
    <source>
        <dbReference type="ARBA" id="ARBA00052330"/>
    </source>
</evidence>
<organism evidence="21 22">
    <name type="scientific">Acetivibrio mesophilus</name>
    <dbReference type="NCBI Taxonomy" id="2487273"/>
    <lineage>
        <taxon>Bacteria</taxon>
        <taxon>Bacillati</taxon>
        <taxon>Bacillota</taxon>
        <taxon>Clostridia</taxon>
        <taxon>Eubacteriales</taxon>
        <taxon>Oscillospiraceae</taxon>
        <taxon>Acetivibrio</taxon>
    </lineage>
</organism>
<evidence type="ECO:0000256" key="6">
    <source>
        <dbReference type="ARBA" id="ARBA00022741"/>
    </source>
</evidence>
<evidence type="ECO:0000256" key="8">
    <source>
        <dbReference type="ARBA" id="ARBA00022884"/>
    </source>
</evidence>
<dbReference type="CDD" id="cd01712">
    <property type="entry name" value="PPase_ThiI"/>
    <property type="match status" value="1"/>
</dbReference>
<keyword evidence="22" id="KW-1185">Reference proteome</keyword>
<dbReference type="RefSeq" id="WP_069193430.1">
    <property type="nucleotide sequence ID" value="NZ_RLII01000003.1"/>
</dbReference>
<dbReference type="PANTHER" id="PTHR43209">
    <property type="entry name" value="TRNA SULFURTRANSFERASE"/>
    <property type="match status" value="1"/>
</dbReference>
<evidence type="ECO:0000256" key="14">
    <source>
        <dbReference type="ARBA" id="ARBA00066827"/>
    </source>
</evidence>
<dbReference type="FunFam" id="3.40.50.620:FF:000053">
    <property type="entry name" value="Probable tRNA sulfurtransferase"/>
    <property type="match status" value="1"/>
</dbReference>
<evidence type="ECO:0000256" key="2">
    <source>
        <dbReference type="ARBA" id="ARBA00004948"/>
    </source>
</evidence>
<evidence type="ECO:0000256" key="5">
    <source>
        <dbReference type="ARBA" id="ARBA00022679"/>
    </source>
</evidence>
<evidence type="ECO:0000256" key="15">
    <source>
        <dbReference type="ARBA" id="ARBA00071867"/>
    </source>
</evidence>
<comment type="subcellular location">
    <subcellularLocation>
        <location evidence="1 19">Cytoplasm</location>
    </subcellularLocation>
</comment>
<keyword evidence="5 19" id="KW-0808">Transferase</keyword>
<evidence type="ECO:0000256" key="16">
    <source>
        <dbReference type="ARBA" id="ARBA00075337"/>
    </source>
</evidence>
<feature type="binding site" evidence="19">
    <location>
        <position position="298"/>
    </location>
    <ligand>
        <name>ATP</name>
        <dbReference type="ChEBI" id="CHEBI:30616"/>
    </ligand>
</feature>
<evidence type="ECO:0000256" key="19">
    <source>
        <dbReference type="HAMAP-Rule" id="MF_00021"/>
    </source>
</evidence>
<evidence type="ECO:0000256" key="18">
    <source>
        <dbReference type="ARBA" id="ARBA00080570"/>
    </source>
</evidence>
<keyword evidence="8 19" id="KW-0694">RNA-binding</keyword>
<dbReference type="GO" id="GO:0009228">
    <property type="term" value="P:thiamine biosynthetic process"/>
    <property type="evidence" value="ECO:0007669"/>
    <property type="project" value="UniProtKB-KW"/>
</dbReference>
<evidence type="ECO:0000256" key="9">
    <source>
        <dbReference type="ARBA" id="ARBA00022977"/>
    </source>
</evidence>
<dbReference type="GO" id="GO:0140741">
    <property type="term" value="F:tRNA-uracil-4 sulfurtransferase activity"/>
    <property type="evidence" value="ECO:0007669"/>
    <property type="project" value="UniProtKB-EC"/>
</dbReference>
<name>A0A4Q0I6J1_9FIRM</name>
<evidence type="ECO:0000313" key="22">
    <source>
        <dbReference type="Proteomes" id="UP000289166"/>
    </source>
</evidence>
<comment type="pathway">
    <text evidence="2 19">Cofactor biosynthesis; thiamine diphosphate biosynthesis.</text>
</comment>
<dbReference type="SMART" id="SM00981">
    <property type="entry name" value="THUMP"/>
    <property type="match status" value="1"/>
</dbReference>
<dbReference type="GO" id="GO:0005829">
    <property type="term" value="C:cytosol"/>
    <property type="evidence" value="ECO:0007669"/>
    <property type="project" value="TreeGrafter"/>
</dbReference>
<feature type="binding site" evidence="19">
    <location>
        <begin position="210"/>
        <end position="211"/>
    </location>
    <ligand>
        <name>ATP</name>
        <dbReference type="ChEBI" id="CHEBI:30616"/>
    </ligand>
</feature>
<comment type="catalytic activity">
    <reaction evidence="11 19">
        <text>[ThiS sulfur-carrier protein]-C-terminal Gly-Gly-AMP + S-sulfanyl-L-cysteinyl-[cysteine desulfurase] + AH2 = [ThiS sulfur-carrier protein]-C-terminal-Gly-aminoethanethioate + L-cysteinyl-[cysteine desulfurase] + A + AMP + 2 H(+)</text>
        <dbReference type="Rhea" id="RHEA:43340"/>
        <dbReference type="Rhea" id="RHEA-COMP:12157"/>
        <dbReference type="Rhea" id="RHEA-COMP:12158"/>
        <dbReference type="Rhea" id="RHEA-COMP:12910"/>
        <dbReference type="Rhea" id="RHEA-COMP:19908"/>
        <dbReference type="ChEBI" id="CHEBI:13193"/>
        <dbReference type="ChEBI" id="CHEBI:15378"/>
        <dbReference type="ChEBI" id="CHEBI:17499"/>
        <dbReference type="ChEBI" id="CHEBI:29950"/>
        <dbReference type="ChEBI" id="CHEBI:61963"/>
        <dbReference type="ChEBI" id="CHEBI:90618"/>
        <dbReference type="ChEBI" id="CHEBI:232372"/>
        <dbReference type="ChEBI" id="CHEBI:456215"/>
    </reaction>
</comment>
<evidence type="ECO:0000256" key="17">
    <source>
        <dbReference type="ARBA" id="ARBA00077849"/>
    </source>
</evidence>
<feature type="binding site" evidence="19">
    <location>
        <position position="267"/>
    </location>
    <ligand>
        <name>ATP</name>
        <dbReference type="ChEBI" id="CHEBI:30616"/>
    </ligand>
</feature>
<dbReference type="InterPro" id="IPR003720">
    <property type="entry name" value="tRNA_STrfase"/>
</dbReference>
<dbReference type="InterPro" id="IPR004114">
    <property type="entry name" value="THUMP_dom"/>
</dbReference>
<dbReference type="PROSITE" id="PS51165">
    <property type="entry name" value="THUMP"/>
    <property type="match status" value="1"/>
</dbReference>
<evidence type="ECO:0000256" key="4">
    <source>
        <dbReference type="ARBA" id="ARBA00022555"/>
    </source>
</evidence>
<feature type="domain" description="THUMP" evidence="20">
    <location>
        <begin position="61"/>
        <end position="168"/>
    </location>
</feature>
<comment type="catalytic activity">
    <reaction evidence="10 19">
        <text>[ThiI sulfur-carrier protein]-S-sulfanyl-L-cysteine + a uridine in tRNA + 2 reduced [2Fe-2S]-[ferredoxin] + ATP + H(+) = [ThiI sulfur-carrier protein]-L-cysteine + a 4-thiouridine in tRNA + 2 oxidized [2Fe-2S]-[ferredoxin] + AMP + diphosphate</text>
        <dbReference type="Rhea" id="RHEA:24176"/>
        <dbReference type="Rhea" id="RHEA-COMP:10000"/>
        <dbReference type="Rhea" id="RHEA-COMP:10001"/>
        <dbReference type="Rhea" id="RHEA-COMP:13337"/>
        <dbReference type="Rhea" id="RHEA-COMP:13338"/>
        <dbReference type="Rhea" id="RHEA-COMP:13339"/>
        <dbReference type="Rhea" id="RHEA-COMP:13340"/>
        <dbReference type="ChEBI" id="CHEBI:15378"/>
        <dbReference type="ChEBI" id="CHEBI:29950"/>
        <dbReference type="ChEBI" id="CHEBI:30616"/>
        <dbReference type="ChEBI" id="CHEBI:33019"/>
        <dbReference type="ChEBI" id="CHEBI:33737"/>
        <dbReference type="ChEBI" id="CHEBI:33738"/>
        <dbReference type="ChEBI" id="CHEBI:61963"/>
        <dbReference type="ChEBI" id="CHEBI:65315"/>
        <dbReference type="ChEBI" id="CHEBI:136798"/>
        <dbReference type="ChEBI" id="CHEBI:456215"/>
        <dbReference type="EC" id="2.8.1.4"/>
    </reaction>
</comment>
<dbReference type="InterPro" id="IPR049962">
    <property type="entry name" value="THUMP_ThiI"/>
</dbReference>
<dbReference type="InterPro" id="IPR014729">
    <property type="entry name" value="Rossmann-like_a/b/a_fold"/>
</dbReference>
<dbReference type="Gene3D" id="3.30.2130.30">
    <property type="match status" value="1"/>
</dbReference>
<evidence type="ECO:0000256" key="3">
    <source>
        <dbReference type="ARBA" id="ARBA00022490"/>
    </source>
</evidence>
<keyword evidence="3 19" id="KW-0963">Cytoplasm</keyword>
<evidence type="ECO:0000256" key="7">
    <source>
        <dbReference type="ARBA" id="ARBA00022840"/>
    </source>
</evidence>
<sequence>MKKVILVRYGEILLKGLNRPVFENKLISNIKRAIHKLGKVSIIKSQARIYIEPEEENYDFDEALSLLSKVFGIVSVSPVWKIDSSFESIKEYSLRMVKDLIKREGYKTFKVETKRGNKRFPMDSPEISRELGGHILSNVPELSVDVKKPDFILYVEVREFTYIYSEIIPAVCGMPIGSNGKSMLLLSGGIDSPVAGWMIAKRGVEIEAVHFYSYPYTSERAKEKVIELAKILASYCYKINLHIVPFTDIQLEINEKCPHEELTIIMRRVMMQIAEMIAKKTGALALVTGESVGQVASQTIESLAVTNAVVSLPVFRPLIGMDKNEVIDIARKIGTFETSILPYEDCCTVFVAKHPSTKPKLDKILLSESKLDIEELINKAVENTEVLTITKD</sequence>
<dbReference type="Proteomes" id="UP000289166">
    <property type="component" value="Unassembled WGS sequence"/>
</dbReference>
<evidence type="ECO:0000256" key="13">
    <source>
        <dbReference type="ARBA" id="ARBA00061472"/>
    </source>
</evidence>
<keyword evidence="4 19" id="KW-0820">tRNA-binding</keyword>
<comment type="caution">
    <text evidence="21">The sequence shown here is derived from an EMBL/GenBank/DDBJ whole genome shotgun (WGS) entry which is preliminary data.</text>
</comment>
<accession>A0A4Q0I6J1</accession>
<dbReference type="Pfam" id="PF02926">
    <property type="entry name" value="THUMP"/>
    <property type="match status" value="1"/>
</dbReference>
<dbReference type="EMBL" id="RLII01000003">
    <property type="protein sequence ID" value="RXE59898.1"/>
    <property type="molecule type" value="Genomic_DNA"/>
</dbReference>
<dbReference type="GO" id="GO:0002937">
    <property type="term" value="P:tRNA 4-thiouridine biosynthesis"/>
    <property type="evidence" value="ECO:0007669"/>
    <property type="project" value="TreeGrafter"/>
</dbReference>
<evidence type="ECO:0000256" key="12">
    <source>
        <dbReference type="ARBA" id="ARBA00058382"/>
    </source>
</evidence>
<feature type="binding site" evidence="19">
    <location>
        <begin position="185"/>
        <end position="186"/>
    </location>
    <ligand>
        <name>ATP</name>
        <dbReference type="ChEBI" id="CHEBI:30616"/>
    </ligand>
</feature>
<dbReference type="Pfam" id="PF22025">
    <property type="entry name" value="ThiI_fer"/>
    <property type="match status" value="1"/>
</dbReference>